<evidence type="ECO:0000256" key="2">
    <source>
        <dbReference type="ARBA" id="ARBA00009610"/>
    </source>
</evidence>
<organism evidence="5 6">
    <name type="scientific">Puccinia triticina</name>
    <dbReference type="NCBI Taxonomy" id="208348"/>
    <lineage>
        <taxon>Eukaryota</taxon>
        <taxon>Fungi</taxon>
        <taxon>Dikarya</taxon>
        <taxon>Basidiomycota</taxon>
        <taxon>Pucciniomycotina</taxon>
        <taxon>Pucciniomycetes</taxon>
        <taxon>Pucciniales</taxon>
        <taxon>Pucciniaceae</taxon>
        <taxon>Puccinia</taxon>
    </lineage>
</organism>
<evidence type="ECO:0000259" key="4">
    <source>
        <dbReference type="Pfam" id="PF10181"/>
    </source>
</evidence>
<dbReference type="InterPro" id="IPR044215">
    <property type="entry name" value="PIG-H"/>
</dbReference>
<keyword evidence="6" id="KW-1185">Reference proteome</keyword>
<comment type="pathway">
    <text evidence="1">Glycolipid biosynthesis; glycosylphosphatidylinositol-anchor biosynthesis.</text>
</comment>
<keyword evidence="3" id="KW-0812">Transmembrane</keyword>
<dbReference type="PANTHER" id="PTHR15231:SF1">
    <property type="entry name" value="PHOSPHATIDYLINOSITOL N-ACETYLGLUCOSAMINYLTRANSFERASE SUBUNIT H"/>
    <property type="match status" value="1"/>
</dbReference>
<feature type="transmembrane region" description="Helical" evidence="3">
    <location>
        <begin position="76"/>
        <end position="106"/>
    </location>
</feature>
<dbReference type="InterPro" id="IPR019328">
    <property type="entry name" value="PIGH-H_dom"/>
</dbReference>
<reference evidence="5" key="1">
    <citation type="submission" date="2022-10" db="EMBL/GenBank/DDBJ databases">
        <title>Puccinia triticina Genome sequencing and assembly.</title>
        <authorList>
            <person name="Li C."/>
        </authorList>
    </citation>
    <scope>NUCLEOTIDE SEQUENCE</scope>
    <source>
        <strain evidence="5">Pt15</strain>
    </source>
</reference>
<dbReference type="Proteomes" id="UP001164743">
    <property type="component" value="Chromosome 6A"/>
</dbReference>
<gene>
    <name evidence="5" type="ORF">PtA15_6A94</name>
</gene>
<feature type="transmembrane region" description="Helical" evidence="3">
    <location>
        <begin position="149"/>
        <end position="168"/>
    </location>
</feature>
<dbReference type="EMBL" id="CP110426">
    <property type="protein sequence ID" value="WAQ85466.1"/>
    <property type="molecule type" value="Genomic_DNA"/>
</dbReference>
<keyword evidence="3" id="KW-0472">Membrane</keyword>
<dbReference type="GeneID" id="77811559"/>
<dbReference type="RefSeq" id="XP_053021021.1">
    <property type="nucleotide sequence ID" value="XM_053170665.1"/>
</dbReference>
<dbReference type="PANTHER" id="PTHR15231">
    <property type="entry name" value="PHOSPHATIDYLINOSITOL N-ACETYLGLUCOSAMINYLTRANSFERASE SUBUNIT H"/>
    <property type="match status" value="1"/>
</dbReference>
<feature type="domain" description="Phosphatidylinositol N-acetylglucosaminyltransferase subunit H conserved" evidence="4">
    <location>
        <begin position="117"/>
        <end position="172"/>
    </location>
</feature>
<accession>A0ABY7CMW1</accession>
<proteinExistence type="inferred from homology"/>
<dbReference type="Pfam" id="PF10181">
    <property type="entry name" value="PIG-H"/>
    <property type="match status" value="1"/>
</dbReference>
<evidence type="ECO:0000313" key="5">
    <source>
        <dbReference type="EMBL" id="WAQ85466.1"/>
    </source>
</evidence>
<sequence length="214" mass="24833">MKLAHRLVHRALSKQPPPPHVRRKSSRVWRRQFWKDGMRLSPSKEWTLTIQHFSPTTRLYSLHSNRPVFRPVQDGLLIGSIAAFIPCLTWPSLPAFILSLFMIGWIYRKLARVYSESVLILGPLGIQFSSTNFIGVTRRFVAREHIRQAIIHEAIVGWDIVFFLGLVVEPDGAPMYVHQVFKNLQPRLEYLVTVWKGIREIVFQEDIHAIDCTV</sequence>
<comment type="similarity">
    <text evidence="2">Belongs to the PIGH family.</text>
</comment>
<keyword evidence="3" id="KW-1133">Transmembrane helix</keyword>
<evidence type="ECO:0000256" key="3">
    <source>
        <dbReference type="SAM" id="Phobius"/>
    </source>
</evidence>
<evidence type="ECO:0000256" key="1">
    <source>
        <dbReference type="ARBA" id="ARBA00004687"/>
    </source>
</evidence>
<name>A0ABY7CMW1_9BASI</name>
<protein>
    <recommendedName>
        <fullName evidence="4">Phosphatidylinositol N-acetylglucosaminyltransferase subunit H conserved domain-containing protein</fullName>
    </recommendedName>
</protein>
<feature type="transmembrane region" description="Helical" evidence="3">
    <location>
        <begin position="118"/>
        <end position="137"/>
    </location>
</feature>
<evidence type="ECO:0000313" key="6">
    <source>
        <dbReference type="Proteomes" id="UP001164743"/>
    </source>
</evidence>